<dbReference type="GO" id="GO:0090729">
    <property type="term" value="F:toxin activity"/>
    <property type="evidence" value="ECO:0007669"/>
    <property type="project" value="UniProtKB-KW"/>
</dbReference>
<evidence type="ECO:0000256" key="7">
    <source>
        <dbReference type="ARBA" id="ARBA00022723"/>
    </source>
</evidence>
<dbReference type="GO" id="GO:0004050">
    <property type="term" value="F:apyrase activity"/>
    <property type="evidence" value="ECO:0007669"/>
    <property type="project" value="UniProtKB-EC"/>
</dbReference>
<evidence type="ECO:0000256" key="11">
    <source>
        <dbReference type="ARBA" id="ARBA00023240"/>
    </source>
</evidence>
<dbReference type="Gene3D" id="3.90.780.10">
    <property type="entry name" value="5'-Nucleotidase, C-terminal domain"/>
    <property type="match status" value="1"/>
</dbReference>
<evidence type="ECO:0000259" key="13">
    <source>
        <dbReference type="Pfam" id="PF00149"/>
    </source>
</evidence>
<keyword evidence="5" id="KW-0964">Secreted</keyword>
<feature type="signal peptide" evidence="12">
    <location>
        <begin position="1"/>
        <end position="25"/>
    </location>
</feature>
<dbReference type="InterPro" id="IPR029052">
    <property type="entry name" value="Metallo-depent_PP-like"/>
</dbReference>
<comment type="subcellular location">
    <subcellularLocation>
        <location evidence="1">Secreted</location>
    </subcellularLocation>
</comment>
<dbReference type="InParanoid" id="A0A6I8VHG2"/>
<keyword evidence="8 12" id="KW-0732">Signal</keyword>
<dbReference type="RefSeq" id="XP_015041466.2">
    <property type="nucleotide sequence ID" value="XM_015185980.2"/>
</dbReference>
<dbReference type="Pfam" id="PF00149">
    <property type="entry name" value="Metallophos"/>
    <property type="match status" value="1"/>
</dbReference>
<keyword evidence="10 12" id="KW-0378">Hydrolase</keyword>
<evidence type="ECO:0000313" key="15">
    <source>
        <dbReference type="Proteomes" id="UP000001819"/>
    </source>
</evidence>
<evidence type="ECO:0000259" key="14">
    <source>
        <dbReference type="Pfam" id="PF02872"/>
    </source>
</evidence>
<evidence type="ECO:0000256" key="2">
    <source>
        <dbReference type="ARBA" id="ARBA00006654"/>
    </source>
</evidence>
<dbReference type="FunCoup" id="A0A6I8VHG2">
    <property type="interactions" value="37"/>
</dbReference>
<keyword evidence="4" id="KW-1201">Platelet aggregation inhibiting toxin</keyword>
<evidence type="ECO:0000313" key="16">
    <source>
        <dbReference type="RefSeq" id="XP_015041466.2"/>
    </source>
</evidence>
<dbReference type="PRINTS" id="PR01607">
    <property type="entry name" value="APYRASEFAMLY"/>
</dbReference>
<evidence type="ECO:0000256" key="5">
    <source>
        <dbReference type="ARBA" id="ARBA00022525"/>
    </source>
</evidence>
<keyword evidence="6" id="KW-0800">Toxin</keyword>
<dbReference type="GO" id="GO:0046872">
    <property type="term" value="F:metal ion binding"/>
    <property type="evidence" value="ECO:0007669"/>
    <property type="project" value="UniProtKB-KW"/>
</dbReference>
<dbReference type="InterPro" id="IPR006179">
    <property type="entry name" value="5_nucleotidase/apyrase"/>
</dbReference>
<gene>
    <name evidence="16" type="primary">LOC4814589</name>
</gene>
<feature type="domain" description="Calcineurin-like phosphoesterase" evidence="13">
    <location>
        <begin position="34"/>
        <end position="248"/>
    </location>
</feature>
<dbReference type="AlphaFoldDB" id="A0A6I8VHG2"/>
<dbReference type="FunFam" id="3.60.21.10:FF:000020">
    <property type="entry name" value="NT5E isoform 4"/>
    <property type="match status" value="1"/>
</dbReference>
<keyword evidence="9 12" id="KW-0547">Nucleotide-binding</keyword>
<dbReference type="Proteomes" id="UP000001819">
    <property type="component" value="Chromosome X"/>
</dbReference>
<dbReference type="FunFam" id="3.90.780.10:FF:000004">
    <property type="entry name" value="UDP-sugar hydrolase, putative"/>
    <property type="match status" value="1"/>
</dbReference>
<dbReference type="GO" id="GO:0005886">
    <property type="term" value="C:plasma membrane"/>
    <property type="evidence" value="ECO:0007669"/>
    <property type="project" value="TreeGrafter"/>
</dbReference>
<evidence type="ECO:0000256" key="12">
    <source>
        <dbReference type="RuleBase" id="RU362119"/>
    </source>
</evidence>
<name>A0A6I8VHG2_DROPS</name>
<evidence type="ECO:0000256" key="10">
    <source>
        <dbReference type="ARBA" id="ARBA00022801"/>
    </source>
</evidence>
<dbReference type="Pfam" id="PF02872">
    <property type="entry name" value="5_nucleotid_C"/>
    <property type="match status" value="1"/>
</dbReference>
<feature type="domain" description="5'-Nucleotidase C-terminal" evidence="14">
    <location>
        <begin position="341"/>
        <end position="514"/>
    </location>
</feature>
<dbReference type="ExpressionAtlas" id="A0A6I8VHG2">
    <property type="expression patterns" value="baseline"/>
</dbReference>
<proteinExistence type="inferred from homology"/>
<keyword evidence="15" id="KW-1185">Reference proteome</keyword>
<dbReference type="GO" id="GO:0000166">
    <property type="term" value="F:nucleotide binding"/>
    <property type="evidence" value="ECO:0007669"/>
    <property type="project" value="UniProtKB-KW"/>
</dbReference>
<dbReference type="InterPro" id="IPR036907">
    <property type="entry name" value="5'-Nucleotdase_C_sf"/>
</dbReference>
<evidence type="ECO:0000256" key="6">
    <source>
        <dbReference type="ARBA" id="ARBA00022656"/>
    </source>
</evidence>
<dbReference type="PROSITE" id="PS00785">
    <property type="entry name" value="5_NUCLEOTIDASE_1"/>
    <property type="match status" value="1"/>
</dbReference>
<dbReference type="PANTHER" id="PTHR11575:SF32">
    <property type="entry name" value="APYRASE-LIKE PROTEIN"/>
    <property type="match status" value="1"/>
</dbReference>
<dbReference type="CDD" id="cd07409">
    <property type="entry name" value="MPP_CD73_N"/>
    <property type="match status" value="1"/>
</dbReference>
<comment type="similarity">
    <text evidence="2 12">Belongs to the 5'-nucleotidase family.</text>
</comment>
<dbReference type="Gene3D" id="3.60.21.10">
    <property type="match status" value="1"/>
</dbReference>
<dbReference type="SUPFAM" id="SSF56300">
    <property type="entry name" value="Metallo-dependent phosphatases"/>
    <property type="match status" value="1"/>
</dbReference>
<keyword evidence="7" id="KW-0479">Metal-binding</keyword>
<keyword evidence="11" id="KW-1199">Hemostasis impairing toxin</keyword>
<dbReference type="InterPro" id="IPR006146">
    <property type="entry name" value="5'-Nucleotdase_CS"/>
</dbReference>
<dbReference type="GO" id="GO:0005615">
    <property type="term" value="C:extracellular space"/>
    <property type="evidence" value="ECO:0007669"/>
    <property type="project" value="UniProtKB-ARBA"/>
</dbReference>
<dbReference type="SUPFAM" id="SSF55816">
    <property type="entry name" value="5'-nucleotidase (syn. UDP-sugar hydrolase), C-terminal domain"/>
    <property type="match status" value="1"/>
</dbReference>
<dbReference type="GO" id="GO:0016788">
    <property type="term" value="F:hydrolase activity, acting on ester bonds"/>
    <property type="evidence" value="ECO:0007669"/>
    <property type="project" value="InterPro"/>
</dbReference>
<evidence type="ECO:0000256" key="8">
    <source>
        <dbReference type="ARBA" id="ARBA00022729"/>
    </source>
</evidence>
<feature type="chain" id="PRO_5026374859" description="apyrase" evidence="12">
    <location>
        <begin position="26"/>
        <end position="557"/>
    </location>
</feature>
<sequence>MQFMFIRLMGSVMILALATIPGMEAAEKGFPLSLIHINDFHARFEPTDTSGGVCDSGEECIGGYARTVYTVKRLLEEQKDFNPIYINAGDSFQGTLWYNIGRWNVTQEFLNMLPADVMTLGNHEFDHGVEGVVPFLETIDTNMLVANMDCAHEPTMEGLYNKSMIIERGGRKIGLIGVILETTYDLANTGKLNFRNESDTIREEAQLLKAQGANIIIVISHCGYDVDKEIAANAGDWIDVIVGSHSHTFLYTGDPPGPHKPAGDYPTEVIHSSGHRVLIVQSSAYARYVGNLTVYFDDNGDVLDFEGAPLYMGSEVPEDDVVLQALRPWQAELEAASNRIVGQSRVYLQQSQCSKGECNLGNLYTDAMLHAFLSDATPSGSNWSNVTIALTTQGNFRVPIPAGNITYKQLVAMCPWENRLVSLALRGQHLWDLLEDSVAPMDSSSSAPRSSRFLQVSGLRVNYNISATMGQRVVSVRVRCSNCEVPDYRPLKLANTYRLVVMEYLANGKNGFNLISDNAEHLEIGPLDLDALMYYMRAVGPIITGIEKRINIVNDIS</sequence>
<dbReference type="GO" id="GO:0006196">
    <property type="term" value="P:AMP catabolic process"/>
    <property type="evidence" value="ECO:0007669"/>
    <property type="project" value="TreeGrafter"/>
</dbReference>
<dbReference type="InterPro" id="IPR004843">
    <property type="entry name" value="Calcineurin-like_PHP"/>
</dbReference>
<evidence type="ECO:0000256" key="9">
    <source>
        <dbReference type="ARBA" id="ARBA00022741"/>
    </source>
</evidence>
<protein>
    <recommendedName>
        <fullName evidence="3">apyrase</fullName>
        <ecNumber evidence="3">3.6.1.5</ecNumber>
    </recommendedName>
</protein>
<evidence type="ECO:0000256" key="1">
    <source>
        <dbReference type="ARBA" id="ARBA00004613"/>
    </source>
</evidence>
<evidence type="ECO:0000256" key="3">
    <source>
        <dbReference type="ARBA" id="ARBA00012148"/>
    </source>
</evidence>
<accession>A0A6I8VHG2</accession>
<dbReference type="InterPro" id="IPR008334">
    <property type="entry name" value="5'-Nucleotdase_C"/>
</dbReference>
<reference evidence="16" key="1">
    <citation type="submission" date="2025-08" db="UniProtKB">
        <authorList>
            <consortium name="RefSeq"/>
        </authorList>
    </citation>
    <scope>IDENTIFICATION</scope>
    <source>
        <strain evidence="16">MV-25-SWS-2005</strain>
        <tissue evidence="16">Whole body</tissue>
    </source>
</reference>
<evidence type="ECO:0000256" key="4">
    <source>
        <dbReference type="ARBA" id="ARBA00022442"/>
    </source>
</evidence>
<dbReference type="EC" id="3.6.1.5" evidence="3"/>
<organism evidence="15 16">
    <name type="scientific">Drosophila pseudoobscura pseudoobscura</name>
    <name type="common">Fruit fly</name>
    <dbReference type="NCBI Taxonomy" id="46245"/>
    <lineage>
        <taxon>Eukaryota</taxon>
        <taxon>Metazoa</taxon>
        <taxon>Ecdysozoa</taxon>
        <taxon>Arthropoda</taxon>
        <taxon>Hexapoda</taxon>
        <taxon>Insecta</taxon>
        <taxon>Pterygota</taxon>
        <taxon>Neoptera</taxon>
        <taxon>Endopterygota</taxon>
        <taxon>Diptera</taxon>
        <taxon>Brachycera</taxon>
        <taxon>Muscomorpha</taxon>
        <taxon>Ephydroidea</taxon>
        <taxon>Drosophilidae</taxon>
        <taxon>Drosophila</taxon>
        <taxon>Sophophora</taxon>
    </lineage>
</organism>
<dbReference type="PANTHER" id="PTHR11575">
    <property type="entry name" value="5'-NUCLEOTIDASE-RELATED"/>
    <property type="match status" value="1"/>
</dbReference>